<keyword evidence="1" id="KW-0732">Signal</keyword>
<dbReference type="OrthoDB" id="4435242at2759"/>
<gene>
    <name evidence="2" type="ORF">BDV25DRAFT_19194</name>
</gene>
<evidence type="ECO:0000313" key="2">
    <source>
        <dbReference type="EMBL" id="KAE8148374.1"/>
    </source>
</evidence>
<dbReference type="EMBL" id="ML742163">
    <property type="protein sequence ID" value="KAE8148374.1"/>
    <property type="molecule type" value="Genomic_DNA"/>
</dbReference>
<proteinExistence type="predicted"/>
<organism evidence="2 3">
    <name type="scientific">Aspergillus avenaceus</name>
    <dbReference type="NCBI Taxonomy" id="36643"/>
    <lineage>
        <taxon>Eukaryota</taxon>
        <taxon>Fungi</taxon>
        <taxon>Dikarya</taxon>
        <taxon>Ascomycota</taxon>
        <taxon>Pezizomycotina</taxon>
        <taxon>Eurotiomycetes</taxon>
        <taxon>Eurotiomycetidae</taxon>
        <taxon>Eurotiales</taxon>
        <taxon>Aspergillaceae</taxon>
        <taxon>Aspergillus</taxon>
        <taxon>Aspergillus subgen. Circumdati</taxon>
    </lineage>
</organism>
<protein>
    <submittedName>
        <fullName evidence="2">Uncharacterized protein</fullName>
    </submittedName>
</protein>
<dbReference type="Proteomes" id="UP000325780">
    <property type="component" value="Unassembled WGS sequence"/>
</dbReference>
<feature type="signal peptide" evidence="1">
    <location>
        <begin position="1"/>
        <end position="21"/>
    </location>
</feature>
<feature type="chain" id="PRO_5025022689" evidence="1">
    <location>
        <begin position="22"/>
        <end position="143"/>
    </location>
</feature>
<evidence type="ECO:0000256" key="1">
    <source>
        <dbReference type="SAM" id="SignalP"/>
    </source>
</evidence>
<keyword evidence="3" id="KW-1185">Reference proteome</keyword>
<accession>A0A5N6TPW3</accession>
<evidence type="ECO:0000313" key="3">
    <source>
        <dbReference type="Proteomes" id="UP000325780"/>
    </source>
</evidence>
<reference evidence="2 3" key="1">
    <citation type="submission" date="2019-04" db="EMBL/GenBank/DDBJ databases">
        <title>Friends and foes A comparative genomics study of 23 Aspergillus species from section Flavi.</title>
        <authorList>
            <consortium name="DOE Joint Genome Institute"/>
            <person name="Kjaerbolling I."/>
            <person name="Vesth T."/>
            <person name="Frisvad J.C."/>
            <person name="Nybo J.L."/>
            <person name="Theobald S."/>
            <person name="Kildgaard S."/>
            <person name="Isbrandt T."/>
            <person name="Kuo A."/>
            <person name="Sato A."/>
            <person name="Lyhne E.K."/>
            <person name="Kogle M.E."/>
            <person name="Wiebenga A."/>
            <person name="Kun R.S."/>
            <person name="Lubbers R.J."/>
            <person name="Makela M.R."/>
            <person name="Barry K."/>
            <person name="Chovatia M."/>
            <person name="Clum A."/>
            <person name="Daum C."/>
            <person name="Haridas S."/>
            <person name="He G."/>
            <person name="LaButti K."/>
            <person name="Lipzen A."/>
            <person name="Mondo S."/>
            <person name="Riley R."/>
            <person name="Salamov A."/>
            <person name="Simmons B.A."/>
            <person name="Magnuson J.K."/>
            <person name="Henrissat B."/>
            <person name="Mortensen U.H."/>
            <person name="Larsen T.O."/>
            <person name="Devries R.P."/>
            <person name="Grigoriev I.V."/>
            <person name="Machida M."/>
            <person name="Baker S.E."/>
            <person name="Andersen M.R."/>
        </authorList>
    </citation>
    <scope>NUCLEOTIDE SEQUENCE [LARGE SCALE GENOMIC DNA]</scope>
    <source>
        <strain evidence="2 3">IBT 18842</strain>
    </source>
</reference>
<name>A0A5N6TPW3_ASPAV</name>
<sequence length="143" mass="15854">MSPSHLNILLSTLSLLTTILASSTRYTVPVPPDTIILESRQQLNALASIYPTGTLDDRNGGYYLLDHDGSVLAVTSDHLCEELDASMASARRFYGRNYGIYGNEFQHVVAPDDTCSHPRCQTHAGCRTYTECHVCSSSFNWCY</sequence>
<dbReference type="AlphaFoldDB" id="A0A5N6TPW3"/>